<name>A0ABR8V3I3_9CELL</name>
<dbReference type="SUPFAM" id="SSF55729">
    <property type="entry name" value="Acyl-CoA N-acyltransferases (Nat)"/>
    <property type="match status" value="1"/>
</dbReference>
<accession>A0ABR8V3I3</accession>
<evidence type="ECO:0000313" key="4">
    <source>
        <dbReference type="Proteomes" id="UP000633601"/>
    </source>
</evidence>
<evidence type="ECO:0000313" key="3">
    <source>
        <dbReference type="EMBL" id="MBD7999334.1"/>
    </source>
</evidence>
<dbReference type="InterPro" id="IPR016181">
    <property type="entry name" value="Acyl_CoA_acyltransferase"/>
</dbReference>
<dbReference type="EMBL" id="JACSQE010000009">
    <property type="protein sequence ID" value="MBD7999334.1"/>
    <property type="molecule type" value="Genomic_DNA"/>
</dbReference>
<proteinExistence type="predicted"/>
<evidence type="ECO:0000256" key="1">
    <source>
        <dbReference type="SAM" id="MobiDB-lite"/>
    </source>
</evidence>
<keyword evidence="4" id="KW-1185">Reference proteome</keyword>
<reference evidence="3 4" key="1">
    <citation type="submission" date="2020-08" db="EMBL/GenBank/DDBJ databases">
        <title>A Genomic Blueprint of the Chicken Gut Microbiome.</title>
        <authorList>
            <person name="Gilroy R."/>
            <person name="Ravi A."/>
            <person name="Getino M."/>
            <person name="Pursley I."/>
            <person name="Horton D.L."/>
            <person name="Alikhan N.-F."/>
            <person name="Baker D."/>
            <person name="Gharbi K."/>
            <person name="Hall N."/>
            <person name="Watson M."/>
            <person name="Adriaenssens E.M."/>
            <person name="Foster-Nyarko E."/>
            <person name="Jarju S."/>
            <person name="Secka A."/>
            <person name="Antonio M."/>
            <person name="Oren A."/>
            <person name="Chaudhuri R."/>
            <person name="La Ragione R.M."/>
            <person name="Hildebrand F."/>
            <person name="Pallen M.J."/>
        </authorList>
    </citation>
    <scope>NUCLEOTIDE SEQUENCE [LARGE SCALE GENOMIC DNA]</scope>
    <source>
        <strain evidence="3 4">Sa2CUA8</strain>
    </source>
</reference>
<organism evidence="3 4">
    <name type="scientific">Oerskovia gallyi</name>
    <dbReference type="NCBI Taxonomy" id="2762226"/>
    <lineage>
        <taxon>Bacteria</taxon>
        <taxon>Bacillati</taxon>
        <taxon>Actinomycetota</taxon>
        <taxon>Actinomycetes</taxon>
        <taxon>Micrococcales</taxon>
        <taxon>Cellulomonadaceae</taxon>
        <taxon>Oerskovia</taxon>
    </lineage>
</organism>
<feature type="domain" description="BioF2-like acetyltransferase" evidence="2">
    <location>
        <begin position="222"/>
        <end position="342"/>
    </location>
</feature>
<sequence>MTTFAGAPGKARATGADVASRIVRVADLGADDLAAWQRLADSSLEPNPYFEPAVLGAAARGLGGGRAVMALVVADGSGWLAFLPFETVGRNRLWPARHASLDGPFVERFAALRAPLVDAARPRLAVASLVEALHARRRALGQAVDLPLLRASGETTTLLLEAFARAGMPVREWDRISRGALVPGPGPGPGPGQGQGPVRGPGPGSGAGQEAGDVLGPHLSTSRRKNLRRGRRHLVEELGHELRIVDATDEPDVVEQFLDLEAAGWKGDRAKGGEARRVVPGAAAWFTGLVEAYRERGEAHVLRVGPAGAPVYLAVRVRRDGVVFSISDAYDPAWSAHSPGAWGRLLGMRLLAEVPGTVLVDSCIDPRRYPDETLLYPDRVDLVSVTCAVGSWPSRVLLSAIVAAGRVRRWVRERRG</sequence>
<dbReference type="Proteomes" id="UP000633601">
    <property type="component" value="Unassembled WGS sequence"/>
</dbReference>
<dbReference type="Pfam" id="PF13480">
    <property type="entry name" value="Acetyltransf_6"/>
    <property type="match status" value="1"/>
</dbReference>
<comment type="caution">
    <text evidence="3">The sequence shown here is derived from an EMBL/GenBank/DDBJ whole genome shotgun (WGS) entry which is preliminary data.</text>
</comment>
<gene>
    <name evidence="3" type="ORF">H9640_12295</name>
</gene>
<evidence type="ECO:0000259" key="2">
    <source>
        <dbReference type="Pfam" id="PF13480"/>
    </source>
</evidence>
<dbReference type="RefSeq" id="WP_191790997.1">
    <property type="nucleotide sequence ID" value="NZ_JACSQE010000009.1"/>
</dbReference>
<feature type="compositionally biased region" description="Gly residues" evidence="1">
    <location>
        <begin position="191"/>
        <end position="209"/>
    </location>
</feature>
<dbReference type="InterPro" id="IPR038740">
    <property type="entry name" value="BioF2-like_GNAT_dom"/>
</dbReference>
<feature type="region of interest" description="Disordered" evidence="1">
    <location>
        <begin position="178"/>
        <end position="227"/>
    </location>
</feature>
<protein>
    <submittedName>
        <fullName evidence="3">GNAT family N-acetyltransferase</fullName>
    </submittedName>
</protein>